<evidence type="ECO:0000313" key="5">
    <source>
        <dbReference type="Proteomes" id="UP000436801"/>
    </source>
</evidence>
<evidence type="ECO:0000313" key="2">
    <source>
        <dbReference type="EMBL" id="MWC45046.1"/>
    </source>
</evidence>
<dbReference type="AlphaFoldDB" id="A0A1G7S3H1"/>
<dbReference type="InterPro" id="IPR007361">
    <property type="entry name" value="DUF427"/>
</dbReference>
<evidence type="ECO:0000313" key="4">
    <source>
        <dbReference type="Proteomes" id="UP000323502"/>
    </source>
</evidence>
<organism evidence="3 4">
    <name type="scientific">Sphingomonas carotinifaciens</name>
    <dbReference type="NCBI Taxonomy" id="1166323"/>
    <lineage>
        <taxon>Bacteria</taxon>
        <taxon>Pseudomonadati</taxon>
        <taxon>Pseudomonadota</taxon>
        <taxon>Alphaproteobacteria</taxon>
        <taxon>Sphingomonadales</taxon>
        <taxon>Sphingomonadaceae</taxon>
        <taxon>Sphingomonas</taxon>
    </lineage>
</organism>
<dbReference type="GO" id="GO:0016740">
    <property type="term" value="F:transferase activity"/>
    <property type="evidence" value="ECO:0007669"/>
    <property type="project" value="UniProtKB-KW"/>
</dbReference>
<evidence type="ECO:0000259" key="1">
    <source>
        <dbReference type="Pfam" id="PF04248"/>
    </source>
</evidence>
<dbReference type="InterPro" id="IPR038694">
    <property type="entry name" value="DUF427_sf"/>
</dbReference>
<reference evidence="2 5" key="2">
    <citation type="submission" date="2019-12" db="EMBL/GenBank/DDBJ databases">
        <authorList>
            <person name="Zheng J."/>
        </authorList>
    </citation>
    <scope>NUCLEOTIDE SEQUENCE [LARGE SCALE GENOMIC DNA]</scope>
    <source>
        <strain evidence="2 5">DSM 27347</strain>
    </source>
</reference>
<evidence type="ECO:0000313" key="3">
    <source>
        <dbReference type="EMBL" id="SDG17512.1"/>
    </source>
</evidence>
<dbReference type="PANTHER" id="PTHR34310">
    <property type="entry name" value="DUF427 DOMAIN PROTEIN (AFU_ORTHOLOGUE AFUA_3G02220)"/>
    <property type="match status" value="1"/>
</dbReference>
<dbReference type="OrthoDB" id="9815163at2"/>
<dbReference type="EMBL" id="FNBI01000018">
    <property type="protein sequence ID" value="SDG17512.1"/>
    <property type="molecule type" value="Genomic_DNA"/>
</dbReference>
<dbReference type="Gene3D" id="2.170.150.40">
    <property type="entry name" value="Domain of unknown function (DUF427)"/>
    <property type="match status" value="1"/>
</dbReference>
<name>A0A1G7S3H1_9SPHN</name>
<keyword evidence="4" id="KW-1185">Reference proteome</keyword>
<dbReference type="Pfam" id="PF04248">
    <property type="entry name" value="NTP_transf_9"/>
    <property type="match status" value="1"/>
</dbReference>
<protein>
    <submittedName>
        <fullName evidence="2">DUF427 domain-containing protein</fullName>
    </submittedName>
    <submittedName>
        <fullName evidence="3">Nucleotidyltransferase</fullName>
    </submittedName>
</protein>
<dbReference type="Proteomes" id="UP000323502">
    <property type="component" value="Unassembled WGS sequence"/>
</dbReference>
<accession>A0A1G7S3H1</accession>
<feature type="domain" description="DUF427" evidence="1">
    <location>
        <begin position="2"/>
        <end position="78"/>
    </location>
</feature>
<dbReference type="EMBL" id="WSUT01000005">
    <property type="protein sequence ID" value="MWC45046.1"/>
    <property type="molecule type" value="Genomic_DNA"/>
</dbReference>
<sequence>MVEARWNGSVIAKSDDTVIVEGNHYFPANAVDQSVLRPSNTTSICPWKGTAQYYSLHVDDADDSDAAWYYSDPRPEAKWTCPAQMERHLLSVARFVRTAAGWCS</sequence>
<dbReference type="RefSeq" id="WP_149683632.1">
    <property type="nucleotide sequence ID" value="NZ_FNBI01000018.1"/>
</dbReference>
<gene>
    <name evidence="2" type="ORF">GQR91_15595</name>
    <name evidence="3" type="ORF">SAMN05216557_11814</name>
</gene>
<proteinExistence type="predicted"/>
<dbReference type="Proteomes" id="UP000436801">
    <property type="component" value="Unassembled WGS sequence"/>
</dbReference>
<reference evidence="3 4" key="1">
    <citation type="submission" date="2016-10" db="EMBL/GenBank/DDBJ databases">
        <authorList>
            <person name="Varghese N."/>
            <person name="Submissions S."/>
        </authorList>
    </citation>
    <scope>NUCLEOTIDE SEQUENCE [LARGE SCALE GENOMIC DNA]</scope>
    <source>
        <strain evidence="3 4">S7-754</strain>
    </source>
</reference>
<keyword evidence="3" id="KW-0808">Transferase</keyword>
<dbReference type="PANTHER" id="PTHR34310:SF5">
    <property type="entry name" value="DUF427 DOMAIN PROTEIN (AFU_ORTHOLOGUE AFUA_3G02220)"/>
    <property type="match status" value="1"/>
</dbReference>